<keyword evidence="3" id="KW-1185">Reference proteome</keyword>
<name>A0A917N617_9GAMM</name>
<evidence type="ECO:0000313" key="3">
    <source>
        <dbReference type="Proteomes" id="UP000613743"/>
    </source>
</evidence>
<evidence type="ECO:0000313" key="2">
    <source>
        <dbReference type="EMBL" id="GGI68881.1"/>
    </source>
</evidence>
<dbReference type="EMBL" id="BMPZ01000001">
    <property type="protein sequence ID" value="GGI68881.1"/>
    <property type="molecule type" value="Genomic_DNA"/>
</dbReference>
<accession>A0A917N617</accession>
<proteinExistence type="predicted"/>
<evidence type="ECO:0008006" key="4">
    <source>
        <dbReference type="Google" id="ProtNLM"/>
    </source>
</evidence>
<dbReference type="InterPro" id="IPR049848">
    <property type="entry name" value="TapY2-like"/>
</dbReference>
<evidence type="ECO:0000256" key="1">
    <source>
        <dbReference type="SAM" id="SignalP"/>
    </source>
</evidence>
<dbReference type="NCBIfam" id="NF038109">
    <property type="entry name" value="tapY2_fam"/>
    <property type="match status" value="1"/>
</dbReference>
<gene>
    <name evidence="2" type="ORF">GCM10009332_02480</name>
</gene>
<dbReference type="AlphaFoldDB" id="A0A917N617"/>
<comment type="caution">
    <text evidence="2">The sequence shown here is derived from an EMBL/GenBank/DDBJ whole genome shotgun (WGS) entry which is preliminary data.</text>
</comment>
<protein>
    <recommendedName>
        <fullName evidence="4">DUF3718 domain-containing protein</fullName>
    </recommendedName>
</protein>
<reference evidence="2" key="2">
    <citation type="submission" date="2020-09" db="EMBL/GenBank/DDBJ databases">
        <authorList>
            <person name="Sun Q."/>
            <person name="Ohkuma M."/>
        </authorList>
    </citation>
    <scope>NUCLEOTIDE SEQUENCE</scope>
    <source>
        <strain evidence="2">JCM 30804</strain>
    </source>
</reference>
<reference evidence="2" key="1">
    <citation type="journal article" date="2014" name="Int. J. Syst. Evol. Microbiol.">
        <title>Complete genome sequence of Corynebacterium casei LMG S-19264T (=DSM 44701T), isolated from a smear-ripened cheese.</title>
        <authorList>
            <consortium name="US DOE Joint Genome Institute (JGI-PGF)"/>
            <person name="Walter F."/>
            <person name="Albersmeier A."/>
            <person name="Kalinowski J."/>
            <person name="Ruckert C."/>
        </authorList>
    </citation>
    <scope>NUCLEOTIDE SEQUENCE</scope>
    <source>
        <strain evidence="2">JCM 30804</strain>
    </source>
</reference>
<keyword evidence="1" id="KW-0732">Signal</keyword>
<feature type="signal peptide" evidence="1">
    <location>
        <begin position="1"/>
        <end position="22"/>
    </location>
</feature>
<dbReference type="Proteomes" id="UP000613743">
    <property type="component" value="Unassembled WGS sequence"/>
</dbReference>
<organism evidence="2 3">
    <name type="scientific">Shewanella gelidii</name>
    <dbReference type="NCBI Taxonomy" id="1642821"/>
    <lineage>
        <taxon>Bacteria</taxon>
        <taxon>Pseudomonadati</taxon>
        <taxon>Pseudomonadota</taxon>
        <taxon>Gammaproteobacteria</taxon>
        <taxon>Alteromonadales</taxon>
        <taxon>Shewanellaceae</taxon>
        <taxon>Shewanella</taxon>
    </lineage>
</organism>
<sequence>MRTSIAALFASLGLLVSGSAMANSSDYKCYLETTQGVQVSFFKWNDKKATLRQSKLLASQVSVSNKINQKAYVKKVVECVKLEQEFQSPAAKKYDAVTLR</sequence>
<feature type="chain" id="PRO_5037426587" description="DUF3718 domain-containing protein" evidence="1">
    <location>
        <begin position="23"/>
        <end position="100"/>
    </location>
</feature>